<protein>
    <submittedName>
        <fullName evidence="2">Uncharacterized protein</fullName>
    </submittedName>
</protein>
<dbReference type="Proteomes" id="UP001215598">
    <property type="component" value="Unassembled WGS sequence"/>
</dbReference>
<keyword evidence="1" id="KW-0812">Transmembrane</keyword>
<comment type="caution">
    <text evidence="2">The sequence shown here is derived from an EMBL/GenBank/DDBJ whole genome shotgun (WGS) entry which is preliminary data.</text>
</comment>
<dbReference type="AlphaFoldDB" id="A0AAD7J2H2"/>
<reference evidence="2" key="1">
    <citation type="submission" date="2023-03" db="EMBL/GenBank/DDBJ databases">
        <title>Massive genome expansion in bonnet fungi (Mycena s.s.) driven by repeated elements and novel gene families across ecological guilds.</title>
        <authorList>
            <consortium name="Lawrence Berkeley National Laboratory"/>
            <person name="Harder C.B."/>
            <person name="Miyauchi S."/>
            <person name="Viragh M."/>
            <person name="Kuo A."/>
            <person name="Thoen E."/>
            <person name="Andreopoulos B."/>
            <person name="Lu D."/>
            <person name="Skrede I."/>
            <person name="Drula E."/>
            <person name="Henrissat B."/>
            <person name="Morin E."/>
            <person name="Kohler A."/>
            <person name="Barry K."/>
            <person name="LaButti K."/>
            <person name="Morin E."/>
            <person name="Salamov A."/>
            <person name="Lipzen A."/>
            <person name="Mereny Z."/>
            <person name="Hegedus B."/>
            <person name="Baldrian P."/>
            <person name="Stursova M."/>
            <person name="Weitz H."/>
            <person name="Taylor A."/>
            <person name="Grigoriev I.V."/>
            <person name="Nagy L.G."/>
            <person name="Martin F."/>
            <person name="Kauserud H."/>
        </authorList>
    </citation>
    <scope>NUCLEOTIDE SEQUENCE</scope>
    <source>
        <strain evidence="2">CBHHK182m</strain>
    </source>
</reference>
<feature type="transmembrane region" description="Helical" evidence="1">
    <location>
        <begin position="12"/>
        <end position="36"/>
    </location>
</feature>
<name>A0AAD7J2H2_9AGAR</name>
<organism evidence="2 3">
    <name type="scientific">Mycena metata</name>
    <dbReference type="NCBI Taxonomy" id="1033252"/>
    <lineage>
        <taxon>Eukaryota</taxon>
        <taxon>Fungi</taxon>
        <taxon>Dikarya</taxon>
        <taxon>Basidiomycota</taxon>
        <taxon>Agaricomycotina</taxon>
        <taxon>Agaricomycetes</taxon>
        <taxon>Agaricomycetidae</taxon>
        <taxon>Agaricales</taxon>
        <taxon>Marasmiineae</taxon>
        <taxon>Mycenaceae</taxon>
        <taxon>Mycena</taxon>
    </lineage>
</organism>
<proteinExistence type="predicted"/>
<keyword evidence="1" id="KW-1133">Transmembrane helix</keyword>
<evidence type="ECO:0000256" key="1">
    <source>
        <dbReference type="SAM" id="Phobius"/>
    </source>
</evidence>
<accession>A0AAD7J2H2</accession>
<feature type="transmembrane region" description="Helical" evidence="1">
    <location>
        <begin position="113"/>
        <end position="133"/>
    </location>
</feature>
<dbReference type="EMBL" id="JARKIB010000054">
    <property type="protein sequence ID" value="KAJ7753703.1"/>
    <property type="molecule type" value="Genomic_DNA"/>
</dbReference>
<keyword evidence="1" id="KW-0472">Membrane</keyword>
<keyword evidence="3" id="KW-1185">Reference proteome</keyword>
<sequence length="221" mass="25324">MIFAELTCPRRLLWFLCFSVAHTLIISLGLAVHITATQYLLLDGPFVDWLRSQSSSHQQPEDTLWTAFELLLENYRHWKSAQIKGFYQLFPGSKYALVAALKASLDIWINMPIFQKLLIIVPVILFYGHFYMMPVARSLSRPMLDEHLHYIRHRFPTRMTGDTPIRLLSLSSSYTRQQSRQCPATEIHLIPPGLAQVVSIDVYPPAARPPFYTPAGLAKIV</sequence>
<evidence type="ECO:0000313" key="3">
    <source>
        <dbReference type="Proteomes" id="UP001215598"/>
    </source>
</evidence>
<gene>
    <name evidence="2" type="ORF">B0H16DRAFT_1722906</name>
</gene>
<evidence type="ECO:0000313" key="2">
    <source>
        <dbReference type="EMBL" id="KAJ7753703.1"/>
    </source>
</evidence>